<dbReference type="InterPro" id="IPR023614">
    <property type="entry name" value="Porin_dom_sf"/>
</dbReference>
<feature type="compositionally biased region" description="Pro residues" evidence="10">
    <location>
        <begin position="18"/>
        <end position="29"/>
    </location>
</feature>
<evidence type="ECO:0000256" key="10">
    <source>
        <dbReference type="SAM" id="MobiDB-lite"/>
    </source>
</evidence>
<keyword evidence="9" id="KW-0472">Membrane</keyword>
<gene>
    <name evidence="11" type="ORF">HJC23_005190</name>
</gene>
<evidence type="ECO:0008006" key="13">
    <source>
        <dbReference type="Google" id="ProtNLM"/>
    </source>
</evidence>
<comment type="similarity">
    <text evidence="2">Belongs to the Tom40 family.</text>
</comment>
<comment type="caution">
    <text evidence="11">The sequence shown here is derived from an EMBL/GenBank/DDBJ whole genome shotgun (WGS) entry which is preliminary data.</text>
</comment>
<evidence type="ECO:0000256" key="8">
    <source>
        <dbReference type="ARBA" id="ARBA00023128"/>
    </source>
</evidence>
<evidence type="ECO:0000256" key="5">
    <source>
        <dbReference type="ARBA" id="ARBA00022692"/>
    </source>
</evidence>
<feature type="region of interest" description="Disordered" evidence="10">
    <location>
        <begin position="14"/>
        <end position="65"/>
    </location>
</feature>
<comment type="subcellular location">
    <subcellularLocation>
        <location evidence="1">Mitochondrion outer membrane</location>
        <topology evidence="1">Multi-pass membrane protein</topology>
    </subcellularLocation>
</comment>
<keyword evidence="6" id="KW-1000">Mitochondrion outer membrane</keyword>
<evidence type="ECO:0000313" key="11">
    <source>
        <dbReference type="EMBL" id="KAL3785033.1"/>
    </source>
</evidence>
<dbReference type="Gene3D" id="2.40.160.10">
    <property type="entry name" value="Porin"/>
    <property type="match status" value="1"/>
</dbReference>
<dbReference type="EMBL" id="JABMIG020000223">
    <property type="protein sequence ID" value="KAL3785033.1"/>
    <property type="molecule type" value="Genomic_DNA"/>
</dbReference>
<dbReference type="InterPro" id="IPR027246">
    <property type="entry name" value="Porin_Euk/Tom40"/>
</dbReference>
<accession>A0ABD3PA98</accession>
<dbReference type="GO" id="GO:0015031">
    <property type="term" value="P:protein transport"/>
    <property type="evidence" value="ECO:0007669"/>
    <property type="project" value="UniProtKB-KW"/>
</dbReference>
<evidence type="ECO:0000256" key="6">
    <source>
        <dbReference type="ARBA" id="ARBA00022787"/>
    </source>
</evidence>
<keyword evidence="7" id="KW-0653">Protein transport</keyword>
<feature type="compositionally biased region" description="Low complexity" evidence="10">
    <location>
        <begin position="30"/>
        <end position="41"/>
    </location>
</feature>
<keyword evidence="3" id="KW-0813">Transport</keyword>
<protein>
    <recommendedName>
        <fullName evidence="13">Mitochondrial import receptor subunit TOM40</fullName>
    </recommendedName>
</protein>
<dbReference type="Pfam" id="PF01459">
    <property type="entry name" value="Porin_3"/>
    <property type="match status" value="1"/>
</dbReference>
<evidence type="ECO:0000256" key="1">
    <source>
        <dbReference type="ARBA" id="ARBA00004374"/>
    </source>
</evidence>
<name>A0ABD3PA98_9STRA</name>
<dbReference type="InterPro" id="IPR037930">
    <property type="entry name" value="Tom40"/>
</dbReference>
<dbReference type="PANTHER" id="PTHR10802">
    <property type="entry name" value="MITOCHONDRIAL IMPORT RECEPTOR SUBUNIT TOM40"/>
    <property type="match status" value="1"/>
</dbReference>
<proteinExistence type="inferred from homology"/>
<evidence type="ECO:0000256" key="7">
    <source>
        <dbReference type="ARBA" id="ARBA00022927"/>
    </source>
</evidence>
<dbReference type="CDD" id="cd07305">
    <property type="entry name" value="Porin3_Tom40"/>
    <property type="match status" value="1"/>
</dbReference>
<keyword evidence="12" id="KW-1185">Reference proteome</keyword>
<dbReference type="GO" id="GO:0005741">
    <property type="term" value="C:mitochondrial outer membrane"/>
    <property type="evidence" value="ECO:0007669"/>
    <property type="project" value="UniProtKB-SubCell"/>
</dbReference>
<sequence length="368" mass="38738">MIIPSFLPVFGTKCDSPAAPPPPLPPPGASPSADSAPASSSSPPPLDAPQDSIAQAAASVSSCPNPGPLEAATWDVRRLTSLDTYDGVRVDISKQLSPYFAVVHSFHLGTSMLPDGRNSSYSFTTQMNDEEGFSMARVDPERGSVDGRIHKALLGGAAMAKLQVGLSSEGSNDQLLGELDLGAQTWTANLKYGSMGGGNVFGCNYFQSVTPRLAMGGEGMYIGANGNMLSSYTAKYSFHPRWSGTTEESNSKETNVTQEFPSYVAATYNAGQGMLSINYKQSITPSRVNVGASLECSPVTLESQLVLGAEFNLTRSKMNVCVDGTGRIQSVLEAKLGREPGSPALNFAAELDHGKGLMRFGYGLNIGS</sequence>
<evidence type="ECO:0000256" key="2">
    <source>
        <dbReference type="ARBA" id="ARBA00010510"/>
    </source>
</evidence>
<dbReference type="Proteomes" id="UP001516023">
    <property type="component" value="Unassembled WGS sequence"/>
</dbReference>
<reference evidence="11 12" key="1">
    <citation type="journal article" date="2020" name="G3 (Bethesda)">
        <title>Improved Reference Genome for Cyclotella cryptica CCMP332, a Model for Cell Wall Morphogenesis, Salinity Adaptation, and Lipid Production in Diatoms (Bacillariophyta).</title>
        <authorList>
            <person name="Roberts W.R."/>
            <person name="Downey K.M."/>
            <person name="Ruck E.C."/>
            <person name="Traller J.C."/>
            <person name="Alverson A.J."/>
        </authorList>
    </citation>
    <scope>NUCLEOTIDE SEQUENCE [LARGE SCALE GENOMIC DNA]</scope>
    <source>
        <strain evidence="11 12">CCMP332</strain>
    </source>
</reference>
<evidence type="ECO:0000313" key="12">
    <source>
        <dbReference type="Proteomes" id="UP001516023"/>
    </source>
</evidence>
<evidence type="ECO:0000256" key="3">
    <source>
        <dbReference type="ARBA" id="ARBA00022448"/>
    </source>
</evidence>
<keyword evidence="5" id="KW-0812">Transmembrane</keyword>
<keyword evidence="8" id="KW-0496">Mitochondrion</keyword>
<dbReference type="AlphaFoldDB" id="A0ABD3PA98"/>
<keyword evidence="4" id="KW-1134">Transmembrane beta strand</keyword>
<organism evidence="11 12">
    <name type="scientific">Cyclotella cryptica</name>
    <dbReference type="NCBI Taxonomy" id="29204"/>
    <lineage>
        <taxon>Eukaryota</taxon>
        <taxon>Sar</taxon>
        <taxon>Stramenopiles</taxon>
        <taxon>Ochrophyta</taxon>
        <taxon>Bacillariophyta</taxon>
        <taxon>Coscinodiscophyceae</taxon>
        <taxon>Thalassiosirophycidae</taxon>
        <taxon>Stephanodiscales</taxon>
        <taxon>Stephanodiscaceae</taxon>
        <taxon>Cyclotella</taxon>
    </lineage>
</organism>
<evidence type="ECO:0000256" key="9">
    <source>
        <dbReference type="ARBA" id="ARBA00023136"/>
    </source>
</evidence>
<evidence type="ECO:0000256" key="4">
    <source>
        <dbReference type="ARBA" id="ARBA00022452"/>
    </source>
</evidence>